<accession>G0SGM2</accession>
<keyword evidence="2 6" id="KW-0812">Transmembrane</keyword>
<dbReference type="InterPro" id="IPR051694">
    <property type="entry name" value="Immunoregulatory_rcpt-like"/>
</dbReference>
<gene>
    <name evidence="8" type="ORF">CTHT_0066840</name>
</gene>
<keyword evidence="3 6" id="KW-1133">Transmembrane helix</keyword>
<feature type="region of interest" description="Disordered" evidence="5">
    <location>
        <begin position="145"/>
        <end position="192"/>
    </location>
</feature>
<feature type="signal peptide" evidence="7">
    <location>
        <begin position="1"/>
        <end position="22"/>
    </location>
</feature>
<dbReference type="GO" id="GO:0071944">
    <property type="term" value="C:cell periphery"/>
    <property type="evidence" value="ECO:0007669"/>
    <property type="project" value="UniProtKB-ARBA"/>
</dbReference>
<dbReference type="AlphaFoldDB" id="G0SGM2"/>
<evidence type="ECO:0000256" key="4">
    <source>
        <dbReference type="ARBA" id="ARBA00023136"/>
    </source>
</evidence>
<keyword evidence="7" id="KW-0732">Signal</keyword>
<feature type="compositionally biased region" description="Polar residues" evidence="5">
    <location>
        <begin position="347"/>
        <end position="365"/>
    </location>
</feature>
<dbReference type="Proteomes" id="UP000008066">
    <property type="component" value="Unassembled WGS sequence"/>
</dbReference>
<dbReference type="EMBL" id="GL988047">
    <property type="protein sequence ID" value="EGS17361.1"/>
    <property type="molecule type" value="Genomic_DNA"/>
</dbReference>
<protein>
    <recommendedName>
        <fullName evidence="10">Mid2 domain-containing protein</fullName>
    </recommendedName>
</protein>
<proteinExistence type="predicted"/>
<evidence type="ECO:0000256" key="6">
    <source>
        <dbReference type="SAM" id="Phobius"/>
    </source>
</evidence>
<evidence type="ECO:0000256" key="2">
    <source>
        <dbReference type="ARBA" id="ARBA00022692"/>
    </source>
</evidence>
<dbReference type="GeneID" id="18260722"/>
<dbReference type="GO" id="GO:0016020">
    <property type="term" value="C:membrane"/>
    <property type="evidence" value="ECO:0007669"/>
    <property type="project" value="UniProtKB-SubCell"/>
</dbReference>
<keyword evidence="4 6" id="KW-0472">Membrane</keyword>
<evidence type="ECO:0000313" key="9">
    <source>
        <dbReference type="Proteomes" id="UP000008066"/>
    </source>
</evidence>
<keyword evidence="9" id="KW-1185">Reference proteome</keyword>
<feature type="chain" id="PRO_5003409487" description="Mid2 domain-containing protein" evidence="7">
    <location>
        <begin position="23"/>
        <end position="451"/>
    </location>
</feature>
<reference evidence="8 9" key="1">
    <citation type="journal article" date="2011" name="Cell">
        <title>Insight into structure and assembly of the nuclear pore complex by utilizing the genome of a eukaryotic thermophile.</title>
        <authorList>
            <person name="Amlacher S."/>
            <person name="Sarges P."/>
            <person name="Flemming D."/>
            <person name="van Noort V."/>
            <person name="Kunze R."/>
            <person name="Devos D.P."/>
            <person name="Arumugam M."/>
            <person name="Bork P."/>
            <person name="Hurt E."/>
        </authorList>
    </citation>
    <scope>NUCLEOTIDE SEQUENCE [LARGE SCALE GENOMIC DNA]</scope>
    <source>
        <strain evidence="9">DSM 1495 / CBS 144.50 / IMI 039719</strain>
    </source>
</reference>
<feature type="region of interest" description="Disordered" evidence="5">
    <location>
        <begin position="311"/>
        <end position="392"/>
    </location>
</feature>
<feature type="compositionally biased region" description="Low complexity" evidence="5">
    <location>
        <begin position="153"/>
        <end position="185"/>
    </location>
</feature>
<dbReference type="RefSeq" id="XP_006696979.1">
    <property type="nucleotide sequence ID" value="XM_006696916.1"/>
</dbReference>
<feature type="transmembrane region" description="Helical" evidence="6">
    <location>
        <begin position="201"/>
        <end position="224"/>
    </location>
</feature>
<sequence length="451" mass="47690">MPKRKLALWAAALCATATHVSAYSISRYDVLLSRQANTCSVSGFSPCQYGNFPNNFCCPAGQTCLALAGNTTILCCPNNVSCRRIAPIPCEISLQDVSKNPDAVIKTTALNVPLGKCANACCPFGYSCKDDECVMNDDQSKVPEGFKPSTTVALTPTSTSEASLATSRLSSTSTSPTSTAISVPAEDGGEEGKKSGIPVGAIAGGVTAAVVIIMGTAILACIFYRKRQAANSSPKSKHSYISAPIPYGETIRTDFNAKAAAKNANYDSEFEPDSVTGAVLKDRMTPSVSQGASPDMGNAYGTSKEGYGGYGGLGTTTSGDNKAPPRLEMPTFSISSSEEDNYRTDVSPLSSDGYSPNDTNTKYGPNNNASTSQQAQAAREPSSMTLPFCADPNITRDRTGRFREYQYGALPDDGDTDRKRETRMTTFTQMLESVDLGGVVRGEGYVPRKLT</sequence>
<dbReference type="OrthoDB" id="5338512at2759"/>
<dbReference type="PANTHER" id="PTHR15549">
    <property type="entry name" value="PAIRED IMMUNOGLOBULIN-LIKE TYPE 2 RECEPTOR"/>
    <property type="match status" value="1"/>
</dbReference>
<dbReference type="eggNOG" id="ENOG502SF4J">
    <property type="taxonomic scope" value="Eukaryota"/>
</dbReference>
<dbReference type="OMA" id="VSCRRIA"/>
<dbReference type="HOGENOM" id="CLU_035048_1_1_1"/>
<evidence type="ECO:0008006" key="10">
    <source>
        <dbReference type="Google" id="ProtNLM"/>
    </source>
</evidence>
<evidence type="ECO:0000256" key="1">
    <source>
        <dbReference type="ARBA" id="ARBA00004167"/>
    </source>
</evidence>
<feature type="compositionally biased region" description="Low complexity" evidence="5">
    <location>
        <begin position="366"/>
        <end position="378"/>
    </location>
</feature>
<evidence type="ECO:0000256" key="3">
    <source>
        <dbReference type="ARBA" id="ARBA00022989"/>
    </source>
</evidence>
<evidence type="ECO:0000256" key="7">
    <source>
        <dbReference type="SAM" id="SignalP"/>
    </source>
</evidence>
<evidence type="ECO:0000313" key="8">
    <source>
        <dbReference type="EMBL" id="EGS17361.1"/>
    </source>
</evidence>
<organism evidence="9">
    <name type="scientific">Chaetomium thermophilum (strain DSM 1495 / CBS 144.50 / IMI 039719)</name>
    <name type="common">Thermochaetoides thermophila</name>
    <dbReference type="NCBI Taxonomy" id="759272"/>
    <lineage>
        <taxon>Eukaryota</taxon>
        <taxon>Fungi</taxon>
        <taxon>Dikarya</taxon>
        <taxon>Ascomycota</taxon>
        <taxon>Pezizomycotina</taxon>
        <taxon>Sordariomycetes</taxon>
        <taxon>Sordariomycetidae</taxon>
        <taxon>Sordariales</taxon>
        <taxon>Chaetomiaceae</taxon>
        <taxon>Thermochaetoides</taxon>
    </lineage>
</organism>
<evidence type="ECO:0000256" key="5">
    <source>
        <dbReference type="SAM" id="MobiDB-lite"/>
    </source>
</evidence>
<comment type="subcellular location">
    <subcellularLocation>
        <location evidence="1">Membrane</location>
        <topology evidence="1">Single-pass membrane protein</topology>
    </subcellularLocation>
</comment>
<dbReference type="KEGG" id="cthr:CTHT_0066840"/>
<name>G0SGM2_CHATD</name>